<feature type="region of interest" description="Disordered" evidence="2">
    <location>
        <begin position="1"/>
        <end position="49"/>
    </location>
</feature>
<reference evidence="3 4" key="1">
    <citation type="journal article" date="2024" name="Science">
        <title>Giant polyketide synthase enzymes in the biosynthesis of giant marine polyether toxins.</title>
        <authorList>
            <person name="Fallon T.R."/>
            <person name="Shende V.V."/>
            <person name="Wierzbicki I.H."/>
            <person name="Pendleton A.L."/>
            <person name="Watervoot N.F."/>
            <person name="Auber R.P."/>
            <person name="Gonzalez D.J."/>
            <person name="Wisecaver J.H."/>
            <person name="Moore B.S."/>
        </authorList>
    </citation>
    <scope>NUCLEOTIDE SEQUENCE [LARGE SCALE GENOMIC DNA]</scope>
    <source>
        <strain evidence="3 4">12B1</strain>
    </source>
</reference>
<comment type="caution">
    <text evidence="3">The sequence shown here is derived from an EMBL/GenBank/DDBJ whole genome shotgun (WGS) entry which is preliminary data.</text>
</comment>
<keyword evidence="4" id="KW-1185">Reference proteome</keyword>
<proteinExistence type="inferred from homology"/>
<feature type="compositionally biased region" description="Polar residues" evidence="2">
    <location>
        <begin position="204"/>
        <end position="217"/>
    </location>
</feature>
<dbReference type="EMBL" id="JBGBPQ010000011">
    <property type="protein sequence ID" value="KAL1516042.1"/>
    <property type="molecule type" value="Genomic_DNA"/>
</dbReference>
<evidence type="ECO:0000256" key="1">
    <source>
        <dbReference type="ARBA" id="ARBA00008666"/>
    </source>
</evidence>
<gene>
    <name evidence="3" type="ORF">AB1Y20_002654</name>
</gene>
<evidence type="ECO:0000256" key="2">
    <source>
        <dbReference type="SAM" id="MobiDB-lite"/>
    </source>
</evidence>
<accession>A0AB34J9P2</accession>
<name>A0AB34J9P2_PRYPA</name>
<feature type="compositionally biased region" description="Basic and acidic residues" evidence="2">
    <location>
        <begin position="37"/>
        <end position="49"/>
    </location>
</feature>
<feature type="compositionally biased region" description="Polar residues" evidence="2">
    <location>
        <begin position="20"/>
        <end position="36"/>
    </location>
</feature>
<evidence type="ECO:0000313" key="4">
    <source>
        <dbReference type="Proteomes" id="UP001515480"/>
    </source>
</evidence>
<dbReference type="InterPro" id="IPR029417">
    <property type="entry name" value="FAM227"/>
</dbReference>
<dbReference type="AlphaFoldDB" id="A0AB34J9P2"/>
<feature type="region of interest" description="Disordered" evidence="2">
    <location>
        <begin position="204"/>
        <end position="230"/>
    </location>
</feature>
<comment type="similarity">
    <text evidence="1">Belongs to the FAM227 family.</text>
</comment>
<protein>
    <submittedName>
        <fullName evidence="3">Uncharacterized protein</fullName>
    </submittedName>
</protein>
<dbReference type="Pfam" id="PF14922">
    <property type="entry name" value="FWWh"/>
    <property type="match status" value="1"/>
</dbReference>
<organism evidence="3 4">
    <name type="scientific">Prymnesium parvum</name>
    <name type="common">Toxic golden alga</name>
    <dbReference type="NCBI Taxonomy" id="97485"/>
    <lineage>
        <taxon>Eukaryota</taxon>
        <taxon>Haptista</taxon>
        <taxon>Haptophyta</taxon>
        <taxon>Prymnesiophyceae</taxon>
        <taxon>Prymnesiales</taxon>
        <taxon>Prymnesiaceae</taxon>
        <taxon>Prymnesium</taxon>
    </lineage>
</organism>
<dbReference type="Proteomes" id="UP001515480">
    <property type="component" value="Unassembled WGS sequence"/>
</dbReference>
<sequence>MRNESPRRFATPVARHPATPTRSEMSLCTASPSSLSRNEKFSHAQHDSSRALECDIPTTFTSLPNGVQALPAMEEALQAANFASTLERSRFARAWYSSPSQDVAVKFVWYAILTHFKPDEAALARLVPQLATSYARLISGIALSAEARDTLIWYFPEVLVHTTTCVLSQAFPRLQSVIDDRMHESLFSTFVAQTGFPGHRHLLSTNEQCSGTTSPSTPRHGKLGDAQTPRGSIGVQQRLRTPLAQLLGATDGTAISGGGIRTSQFSKSMEPACSSPRKSCVVGALPPARREWKDMSACSPLMERWIELRQAQRSTARGAASGNETHRVRCSSMTHRYNEEKRLIEAGAHTYRDLTRESAKRMERLTAEYNKNCSEALHEATLSRFNFARQVSALLRDRQRALDRGQSREWANYLVSLRRLDDDQYCRELAALAG</sequence>
<evidence type="ECO:0000313" key="3">
    <source>
        <dbReference type="EMBL" id="KAL1516042.1"/>
    </source>
</evidence>